<accession>A0A0E9Q1T2</accession>
<name>A0A0E9Q1T2_ANGAN</name>
<protein>
    <submittedName>
        <fullName evidence="1">Uncharacterized protein</fullName>
    </submittedName>
</protein>
<proteinExistence type="predicted"/>
<evidence type="ECO:0000313" key="1">
    <source>
        <dbReference type="EMBL" id="JAH10270.1"/>
    </source>
</evidence>
<dbReference type="AlphaFoldDB" id="A0A0E9Q1T2"/>
<reference evidence="1" key="1">
    <citation type="submission" date="2014-11" db="EMBL/GenBank/DDBJ databases">
        <authorList>
            <person name="Amaro Gonzalez C."/>
        </authorList>
    </citation>
    <scope>NUCLEOTIDE SEQUENCE</scope>
</reference>
<reference evidence="1" key="2">
    <citation type="journal article" date="2015" name="Fish Shellfish Immunol.">
        <title>Early steps in the European eel (Anguilla anguilla)-Vibrio vulnificus interaction in the gills: Role of the RtxA13 toxin.</title>
        <authorList>
            <person name="Callol A."/>
            <person name="Pajuelo D."/>
            <person name="Ebbesson L."/>
            <person name="Teles M."/>
            <person name="MacKenzie S."/>
            <person name="Amaro C."/>
        </authorList>
    </citation>
    <scope>NUCLEOTIDE SEQUENCE</scope>
</reference>
<dbReference type="EMBL" id="GBXM01098307">
    <property type="protein sequence ID" value="JAH10270.1"/>
    <property type="molecule type" value="Transcribed_RNA"/>
</dbReference>
<organism evidence="1">
    <name type="scientific">Anguilla anguilla</name>
    <name type="common">European freshwater eel</name>
    <name type="synonym">Muraena anguilla</name>
    <dbReference type="NCBI Taxonomy" id="7936"/>
    <lineage>
        <taxon>Eukaryota</taxon>
        <taxon>Metazoa</taxon>
        <taxon>Chordata</taxon>
        <taxon>Craniata</taxon>
        <taxon>Vertebrata</taxon>
        <taxon>Euteleostomi</taxon>
        <taxon>Actinopterygii</taxon>
        <taxon>Neopterygii</taxon>
        <taxon>Teleostei</taxon>
        <taxon>Anguilliformes</taxon>
        <taxon>Anguillidae</taxon>
        <taxon>Anguilla</taxon>
    </lineage>
</organism>
<sequence>MVSSSEVRGLRMRTTWPLVFSRASPRSQKSV</sequence>